<evidence type="ECO:0000313" key="5">
    <source>
        <dbReference type="Proteomes" id="UP000283269"/>
    </source>
</evidence>
<gene>
    <name evidence="4" type="ORF">CVT25_002128</name>
</gene>
<dbReference type="Gene3D" id="3.50.50.60">
    <property type="entry name" value="FAD/NAD(P)-binding domain"/>
    <property type="match status" value="1"/>
</dbReference>
<dbReference type="PANTHER" id="PTHR43539">
    <property type="entry name" value="FLAVIN-BINDING MONOOXYGENASE-LIKE PROTEIN (AFU_ORTHOLOGUE AFUA_4G09220)"/>
    <property type="match status" value="1"/>
</dbReference>
<accession>A0A409X4M6</accession>
<dbReference type="InterPro" id="IPR020946">
    <property type="entry name" value="Flavin_mOase-like"/>
</dbReference>
<keyword evidence="2" id="KW-0274">FAD</keyword>
<name>A0A409X4M6_PSICY</name>
<dbReference type="Proteomes" id="UP000283269">
    <property type="component" value="Unassembled WGS sequence"/>
</dbReference>
<dbReference type="InParanoid" id="A0A409X4M6"/>
<protein>
    <recommendedName>
        <fullName evidence="6">FAD/NAD(P)-binding domain-containing protein</fullName>
    </recommendedName>
</protein>
<dbReference type="Pfam" id="PF00743">
    <property type="entry name" value="FMO-like"/>
    <property type="match status" value="1"/>
</dbReference>
<dbReference type="InterPro" id="IPR032710">
    <property type="entry name" value="NTF2-like_dom_sf"/>
</dbReference>
<dbReference type="EMBL" id="NHYD01002657">
    <property type="protein sequence ID" value="PPQ85677.1"/>
    <property type="molecule type" value="Genomic_DNA"/>
</dbReference>
<evidence type="ECO:0008006" key="6">
    <source>
        <dbReference type="Google" id="ProtNLM"/>
    </source>
</evidence>
<sequence>MAPDIPHAPLPTLDRLGVTSIAPDIDARKIANDWLASFSTAATTGDVDAILSLLLPDAFWRDMLALTWDLRTFSGKERIARFLNDRLSLSKLHNFKIREEYVGLQQPYPDLLWISLMFDYATEVGEASGIARLVPTANGEWKAHVVFTNLESLTGFPEKTGPLRNMEPNHGKWETARKREIEFLDKDPVVLIIGGGQSGLEVAARLKVLDVPSLIVERNPRVGDNWRNRYEALCLHDPVWYDHMPFIPFPTSWPVYAPAKKLANWLEFYADSLELNVWTSANITETVQDPTTSKWKVTIKRQDGTERKFVVNHIVFCTGLSGSTPNTPVYPGMDTFKGQILHSSQHKRALDHEGKKVVIVGACTSAHDIAVDYQQHGIDVTMFQRGSTYIMSTEKGWEVIMKGGYWEGSPPADITDRMNASFPHHMAVGINQRQAKQIAELDKDLLDSLHKVGFRTNFGILDTGFGLLAWSKAGGYYLDTGGSKLIAEGKIKLKTDSKISSFTETGIKFENGTELPADVVIFATGLGDPKEHIANVCGDEIAKKCTPVWGLDKEGELNGTWKGLGVPGLWYMMGNLALCRFHSTHLTLQIKAIEEGVFGTRYSE</sequence>
<dbReference type="STRING" id="93625.A0A409X4M6"/>
<evidence type="ECO:0000313" key="4">
    <source>
        <dbReference type="EMBL" id="PPQ85677.1"/>
    </source>
</evidence>
<dbReference type="AlphaFoldDB" id="A0A409X4M6"/>
<keyword evidence="3" id="KW-0560">Oxidoreductase</keyword>
<organism evidence="4 5">
    <name type="scientific">Psilocybe cyanescens</name>
    <dbReference type="NCBI Taxonomy" id="93625"/>
    <lineage>
        <taxon>Eukaryota</taxon>
        <taxon>Fungi</taxon>
        <taxon>Dikarya</taxon>
        <taxon>Basidiomycota</taxon>
        <taxon>Agaricomycotina</taxon>
        <taxon>Agaricomycetes</taxon>
        <taxon>Agaricomycetidae</taxon>
        <taxon>Agaricales</taxon>
        <taxon>Agaricineae</taxon>
        <taxon>Strophariaceae</taxon>
        <taxon>Psilocybe</taxon>
    </lineage>
</organism>
<dbReference type="GO" id="GO:0050660">
    <property type="term" value="F:flavin adenine dinucleotide binding"/>
    <property type="evidence" value="ECO:0007669"/>
    <property type="project" value="InterPro"/>
</dbReference>
<dbReference type="PANTHER" id="PTHR43539:SF68">
    <property type="entry name" value="FLAVIN-BINDING MONOOXYGENASE-LIKE PROTEIN (AFU_ORTHOLOGUE AFUA_4G09220)"/>
    <property type="match status" value="1"/>
</dbReference>
<dbReference type="SUPFAM" id="SSF51905">
    <property type="entry name" value="FAD/NAD(P)-binding domain"/>
    <property type="match status" value="2"/>
</dbReference>
<keyword evidence="1" id="KW-0285">Flavoprotein</keyword>
<keyword evidence="5" id="KW-1185">Reference proteome</keyword>
<evidence type="ECO:0000256" key="3">
    <source>
        <dbReference type="ARBA" id="ARBA00023002"/>
    </source>
</evidence>
<dbReference type="GO" id="GO:0004499">
    <property type="term" value="F:N,N-dimethylaniline monooxygenase activity"/>
    <property type="evidence" value="ECO:0007669"/>
    <property type="project" value="InterPro"/>
</dbReference>
<reference evidence="4 5" key="1">
    <citation type="journal article" date="2018" name="Evol. Lett.">
        <title>Horizontal gene cluster transfer increased hallucinogenic mushroom diversity.</title>
        <authorList>
            <person name="Reynolds H.T."/>
            <person name="Vijayakumar V."/>
            <person name="Gluck-Thaler E."/>
            <person name="Korotkin H.B."/>
            <person name="Matheny P.B."/>
            <person name="Slot J.C."/>
        </authorList>
    </citation>
    <scope>NUCLEOTIDE SEQUENCE [LARGE SCALE GENOMIC DNA]</scope>
    <source>
        <strain evidence="4 5">2631</strain>
    </source>
</reference>
<dbReference type="InterPro" id="IPR036188">
    <property type="entry name" value="FAD/NAD-bd_sf"/>
</dbReference>
<dbReference type="GO" id="GO:0050661">
    <property type="term" value="F:NADP binding"/>
    <property type="evidence" value="ECO:0007669"/>
    <property type="project" value="InterPro"/>
</dbReference>
<dbReference type="OrthoDB" id="74360at2759"/>
<proteinExistence type="predicted"/>
<evidence type="ECO:0000256" key="2">
    <source>
        <dbReference type="ARBA" id="ARBA00022827"/>
    </source>
</evidence>
<dbReference type="SUPFAM" id="SSF54427">
    <property type="entry name" value="NTF2-like"/>
    <property type="match status" value="1"/>
</dbReference>
<dbReference type="InterPro" id="IPR050982">
    <property type="entry name" value="Auxin_biosynth/cation_transpt"/>
</dbReference>
<comment type="caution">
    <text evidence="4">The sequence shown here is derived from an EMBL/GenBank/DDBJ whole genome shotgun (WGS) entry which is preliminary data.</text>
</comment>
<evidence type="ECO:0000256" key="1">
    <source>
        <dbReference type="ARBA" id="ARBA00022630"/>
    </source>
</evidence>